<feature type="region of interest" description="Disordered" evidence="1">
    <location>
        <begin position="1"/>
        <end position="20"/>
    </location>
</feature>
<evidence type="ECO:0000256" key="1">
    <source>
        <dbReference type="SAM" id="MobiDB-lite"/>
    </source>
</evidence>
<proteinExistence type="predicted"/>
<name>A0A3P6EZS4_BRAOL</name>
<sequence>MPSSNGVTKQRRKFSESIRGQMHHEVVTMRDRPENKERDPILSIFTRIAPINAYFGCSSECSTPKEHLKRLAMPTSANENIMPDPKDSHNIEGQPPLYAAAENLRAVWIPSTLQLKSHLDTLKISWTFLELAMKTDLLCATALHTAAIHACDGNSHLPKIAKNNGQAPLCSSVLMGNVLSFSSELCHRLRCPVKVVKITIGMCYTMTLKN</sequence>
<dbReference type="AlphaFoldDB" id="A0A3P6EZS4"/>
<organism evidence="2">
    <name type="scientific">Brassica oleracea</name>
    <name type="common">Wild cabbage</name>
    <dbReference type="NCBI Taxonomy" id="3712"/>
    <lineage>
        <taxon>Eukaryota</taxon>
        <taxon>Viridiplantae</taxon>
        <taxon>Streptophyta</taxon>
        <taxon>Embryophyta</taxon>
        <taxon>Tracheophyta</taxon>
        <taxon>Spermatophyta</taxon>
        <taxon>Magnoliopsida</taxon>
        <taxon>eudicotyledons</taxon>
        <taxon>Gunneridae</taxon>
        <taxon>Pentapetalae</taxon>
        <taxon>rosids</taxon>
        <taxon>malvids</taxon>
        <taxon>Brassicales</taxon>
        <taxon>Brassicaceae</taxon>
        <taxon>Brassiceae</taxon>
        <taxon>Brassica</taxon>
    </lineage>
</organism>
<reference evidence="2" key="1">
    <citation type="submission" date="2018-11" db="EMBL/GenBank/DDBJ databases">
        <authorList>
            <consortium name="Genoscope - CEA"/>
            <person name="William W."/>
        </authorList>
    </citation>
    <scope>NUCLEOTIDE SEQUENCE</scope>
</reference>
<accession>A0A3P6EZS4</accession>
<evidence type="ECO:0000313" key="2">
    <source>
        <dbReference type="EMBL" id="VDD50873.1"/>
    </source>
</evidence>
<dbReference type="EMBL" id="LR031878">
    <property type="protein sequence ID" value="VDD50873.1"/>
    <property type="molecule type" value="Genomic_DNA"/>
</dbReference>
<gene>
    <name evidence="2" type="ORF">BOLC1T03262H</name>
</gene>
<protein>
    <submittedName>
        <fullName evidence="2">Uncharacterized protein</fullName>
    </submittedName>
</protein>